<accession>A0A7T8JWJ3</accession>
<evidence type="ECO:0000313" key="4">
    <source>
        <dbReference type="Proteomes" id="UP000595437"/>
    </source>
</evidence>
<sequence>ESKDNWGVLYPPEDKDPPEDPEPRDARYRVASNWITDMEELNEIMCEEDYLVNEKGQLIPHPLSLSYDEFSNCEEKPKKKPKRKRSPSPLQTPKKKMNKG</sequence>
<gene>
    <name evidence="3" type="ORF">FKW44_018272</name>
</gene>
<feature type="non-terminal residue" evidence="3">
    <location>
        <position position="1"/>
    </location>
</feature>
<evidence type="ECO:0000256" key="1">
    <source>
        <dbReference type="SAM" id="MobiDB-lite"/>
    </source>
</evidence>
<reference evidence="4" key="1">
    <citation type="submission" date="2021-01" db="EMBL/GenBank/DDBJ databases">
        <title>Caligus Genome Assembly.</title>
        <authorList>
            <person name="Gallardo-Escarate C."/>
        </authorList>
    </citation>
    <scope>NUCLEOTIDE SEQUENCE [LARGE SCALE GENOMIC DNA]</scope>
</reference>
<dbReference type="AlphaFoldDB" id="A0A7T8JWJ3"/>
<feature type="domain" description="Chromo" evidence="2">
    <location>
        <begin position="1"/>
        <end position="69"/>
    </location>
</feature>
<evidence type="ECO:0000259" key="2">
    <source>
        <dbReference type="PROSITE" id="PS52032"/>
    </source>
</evidence>
<feature type="region of interest" description="Disordered" evidence="1">
    <location>
        <begin position="68"/>
        <end position="100"/>
    </location>
</feature>
<dbReference type="EMBL" id="CP045901">
    <property type="protein sequence ID" value="QQP37857.1"/>
    <property type="molecule type" value="Genomic_DNA"/>
</dbReference>
<proteinExistence type="predicted"/>
<dbReference type="Proteomes" id="UP000595437">
    <property type="component" value="Chromosome 12"/>
</dbReference>
<name>A0A7T8JWJ3_CALRO</name>
<dbReference type="InterPro" id="IPR049898">
    <property type="entry name" value="MARR_BRCT_CHROMO"/>
</dbReference>
<feature type="non-terminal residue" evidence="3">
    <location>
        <position position="100"/>
    </location>
</feature>
<feature type="region of interest" description="Disordered" evidence="1">
    <location>
        <begin position="1"/>
        <end position="25"/>
    </location>
</feature>
<organism evidence="3 4">
    <name type="scientific">Caligus rogercresseyi</name>
    <name type="common">Sea louse</name>
    <dbReference type="NCBI Taxonomy" id="217165"/>
    <lineage>
        <taxon>Eukaryota</taxon>
        <taxon>Metazoa</taxon>
        <taxon>Ecdysozoa</taxon>
        <taxon>Arthropoda</taxon>
        <taxon>Crustacea</taxon>
        <taxon>Multicrustacea</taxon>
        <taxon>Hexanauplia</taxon>
        <taxon>Copepoda</taxon>
        <taxon>Siphonostomatoida</taxon>
        <taxon>Caligidae</taxon>
        <taxon>Caligus</taxon>
    </lineage>
</organism>
<dbReference type="PROSITE" id="PS52032">
    <property type="entry name" value="MARR_BRCT_CHROMO"/>
    <property type="match status" value="1"/>
</dbReference>
<protein>
    <recommendedName>
        <fullName evidence="2">Chromo domain-containing protein</fullName>
    </recommendedName>
</protein>
<keyword evidence="4" id="KW-1185">Reference proteome</keyword>
<evidence type="ECO:0000313" key="3">
    <source>
        <dbReference type="EMBL" id="QQP37857.1"/>
    </source>
</evidence>